<keyword evidence="4 7" id="KW-1133">Transmembrane helix</keyword>
<dbReference type="PANTHER" id="PTHR36964">
    <property type="entry name" value="PROTEIN-METHIONINE-SULFOXIDE REDUCTASE HEME-BINDING SUBUNIT MSRQ"/>
    <property type="match status" value="1"/>
</dbReference>
<protein>
    <recommendedName>
        <fullName evidence="7">Protein-methionine-sulfoxide reductase heme-binding subunit MsrQ</fullName>
    </recommendedName>
    <alternativeName>
        <fullName evidence="7">Flavocytochrome MsrQ</fullName>
    </alternativeName>
</protein>
<reference evidence="9 10" key="1">
    <citation type="submission" date="2014-09" db="EMBL/GenBank/DDBJ databases">
        <authorList>
            <person name="McGinnis J.M."/>
            <person name="Wolfgang W.J."/>
        </authorList>
    </citation>
    <scope>NUCLEOTIDE SEQUENCE [LARGE SCALE GENOMIC DNA]</scope>
    <source>
        <strain evidence="9 10">5503</strain>
    </source>
</reference>
<feature type="transmembrane region" description="Helical" evidence="7">
    <location>
        <begin position="45"/>
        <end position="61"/>
    </location>
</feature>
<keyword evidence="6 7" id="KW-0472">Membrane</keyword>
<evidence type="ECO:0000256" key="1">
    <source>
        <dbReference type="ARBA" id="ARBA00004141"/>
    </source>
</evidence>
<comment type="similarity">
    <text evidence="7">Belongs to the MsrQ family.</text>
</comment>
<evidence type="ECO:0000256" key="7">
    <source>
        <dbReference type="HAMAP-Rule" id="MF_01207"/>
    </source>
</evidence>
<keyword evidence="7" id="KW-0288">FMN</keyword>
<dbReference type="HAMAP" id="MF_01207">
    <property type="entry name" value="MsrQ"/>
    <property type="match status" value="1"/>
</dbReference>
<evidence type="ECO:0000313" key="10">
    <source>
        <dbReference type="Proteomes" id="UP000029858"/>
    </source>
</evidence>
<organism evidence="9 10">
    <name type="scientific">Paracoccus sanguinis</name>
    <dbReference type="NCBI Taxonomy" id="1545044"/>
    <lineage>
        <taxon>Bacteria</taxon>
        <taxon>Pseudomonadati</taxon>
        <taxon>Pseudomonadota</taxon>
        <taxon>Alphaproteobacteria</taxon>
        <taxon>Rhodobacterales</taxon>
        <taxon>Paracoccaceae</taxon>
        <taxon>Paracoccus</taxon>
    </lineage>
</organism>
<keyword evidence="7" id="KW-1003">Cell membrane</keyword>
<name>A0A099GIF4_9RHOB</name>
<comment type="subunit">
    <text evidence="7">Heterodimer of a catalytic subunit (MsrP) and a heme-binding subunit (MsrQ).</text>
</comment>
<sequence length="197" mass="21928">MRSVPVWVVWALGLVPLAVLGWDLAQGGLGPDPVAAIEHRLGRTAVYLLLATLSVTPILRFGRINLVRFRRALGLLTFLYAALHLAAWVVLDMGLMWSEALRDVVKRPYLTIGMAAWVILAILAATSSNRAIRALGRRWKTLHRLIYPAAGLAILHWLMAYKLWPAWGLTMGAGLVILLALRVRWGRVARWGDRKTA</sequence>
<comment type="function">
    <text evidence="7">Part of the MsrPQ system that repairs oxidized periplasmic proteins containing methionine sulfoxide residues (Met-O), using respiratory chain electrons. Thus protects these proteins from oxidative-stress damage caused by reactive species of oxygen and chlorine generated by the host defense mechanisms. MsrPQ is essential for the maintenance of envelope integrity under bleach stress, rescuing a wide series of structurally unrelated periplasmic proteins from methionine oxidation. MsrQ provides electrons for reduction to the reductase catalytic subunit MsrP, using the quinone pool of the respiratory chain.</text>
</comment>
<dbReference type="GO" id="GO:0046872">
    <property type="term" value="F:metal ion binding"/>
    <property type="evidence" value="ECO:0007669"/>
    <property type="project" value="UniProtKB-KW"/>
</dbReference>
<feature type="domain" description="Ferric oxidoreductase" evidence="8">
    <location>
        <begin position="41"/>
        <end position="153"/>
    </location>
</feature>
<evidence type="ECO:0000256" key="4">
    <source>
        <dbReference type="ARBA" id="ARBA00022989"/>
    </source>
</evidence>
<accession>A0A099GIF4</accession>
<dbReference type="Pfam" id="PF01794">
    <property type="entry name" value="Ferric_reduct"/>
    <property type="match status" value="1"/>
</dbReference>
<keyword evidence="7" id="KW-0479">Metal-binding</keyword>
<dbReference type="EMBL" id="JRKQ01000026">
    <property type="protein sequence ID" value="KGJ22605.1"/>
    <property type="molecule type" value="Genomic_DNA"/>
</dbReference>
<comment type="caution">
    <text evidence="9">The sequence shown here is derived from an EMBL/GenBank/DDBJ whole genome shotgun (WGS) entry which is preliminary data.</text>
</comment>
<dbReference type="GO" id="GO:0010181">
    <property type="term" value="F:FMN binding"/>
    <property type="evidence" value="ECO:0007669"/>
    <property type="project" value="UniProtKB-UniRule"/>
</dbReference>
<feature type="transmembrane region" description="Helical" evidence="7">
    <location>
        <begin position="73"/>
        <end position="97"/>
    </location>
</feature>
<comment type="cofactor">
    <cofactor evidence="7">
        <name>heme b</name>
        <dbReference type="ChEBI" id="CHEBI:60344"/>
    </cofactor>
    <text evidence="7">Binds 1 heme b (iron(II)-protoporphyrin IX) group per subunit.</text>
</comment>
<comment type="caution">
    <text evidence="7">Lacks conserved residue(s) required for the propagation of feature annotation.</text>
</comment>
<gene>
    <name evidence="7" type="primary">msrQ</name>
    <name evidence="9" type="ORF">IX56_07215</name>
</gene>
<evidence type="ECO:0000259" key="8">
    <source>
        <dbReference type="Pfam" id="PF01794"/>
    </source>
</evidence>
<dbReference type="GO" id="GO:0016679">
    <property type="term" value="F:oxidoreductase activity, acting on diphenols and related substances as donors"/>
    <property type="evidence" value="ECO:0007669"/>
    <property type="project" value="TreeGrafter"/>
</dbReference>
<feature type="transmembrane region" description="Helical" evidence="7">
    <location>
        <begin position="166"/>
        <end position="185"/>
    </location>
</feature>
<keyword evidence="7" id="KW-0349">Heme</keyword>
<evidence type="ECO:0000256" key="2">
    <source>
        <dbReference type="ARBA" id="ARBA00022448"/>
    </source>
</evidence>
<dbReference type="AlphaFoldDB" id="A0A099GIF4"/>
<evidence type="ECO:0000256" key="3">
    <source>
        <dbReference type="ARBA" id="ARBA00022692"/>
    </source>
</evidence>
<dbReference type="InterPro" id="IPR022837">
    <property type="entry name" value="MsrQ-like"/>
</dbReference>
<evidence type="ECO:0000256" key="5">
    <source>
        <dbReference type="ARBA" id="ARBA00023004"/>
    </source>
</evidence>
<keyword evidence="7" id="KW-0285">Flavoprotein</keyword>
<feature type="transmembrane region" description="Helical" evidence="7">
    <location>
        <begin position="141"/>
        <end position="160"/>
    </location>
</feature>
<evidence type="ECO:0000256" key="6">
    <source>
        <dbReference type="ARBA" id="ARBA00023136"/>
    </source>
</evidence>
<dbReference type="GO" id="GO:0005886">
    <property type="term" value="C:plasma membrane"/>
    <property type="evidence" value="ECO:0007669"/>
    <property type="project" value="UniProtKB-SubCell"/>
</dbReference>
<reference evidence="9 10" key="2">
    <citation type="submission" date="2014-10" db="EMBL/GenBank/DDBJ databases">
        <title>Paracoccus sanguinis sp. nov., isolated from clinical specimens of New York State patients.</title>
        <authorList>
            <person name="Mingle L.A."/>
            <person name="Cole J.A."/>
            <person name="Lapierre P."/>
            <person name="Musser K.A."/>
        </authorList>
    </citation>
    <scope>NUCLEOTIDE SEQUENCE [LARGE SCALE GENOMIC DNA]</scope>
    <source>
        <strain evidence="9 10">5503</strain>
    </source>
</reference>
<keyword evidence="3 7" id="KW-0812">Transmembrane</keyword>
<dbReference type="PANTHER" id="PTHR36964:SF1">
    <property type="entry name" value="PROTEIN-METHIONINE-SULFOXIDE REDUCTASE HEME-BINDING SUBUNIT MSRQ"/>
    <property type="match status" value="1"/>
</dbReference>
<feature type="transmembrane region" description="Helical" evidence="7">
    <location>
        <begin position="109"/>
        <end position="129"/>
    </location>
</feature>
<keyword evidence="7" id="KW-0249">Electron transport</keyword>
<keyword evidence="2 7" id="KW-0813">Transport</keyword>
<dbReference type="InterPro" id="IPR013130">
    <property type="entry name" value="Fe3_Rdtase_TM_dom"/>
</dbReference>
<comment type="cofactor">
    <cofactor evidence="7">
        <name>FMN</name>
        <dbReference type="ChEBI" id="CHEBI:58210"/>
    </cofactor>
    <text evidence="7">Binds 1 FMN per subunit.</text>
</comment>
<dbReference type="Proteomes" id="UP000029858">
    <property type="component" value="Unassembled WGS sequence"/>
</dbReference>
<dbReference type="RefSeq" id="WP_036708650.1">
    <property type="nucleotide sequence ID" value="NZ_JRKQ01000026.1"/>
</dbReference>
<keyword evidence="5 7" id="KW-0408">Iron</keyword>
<dbReference type="GO" id="GO:0030091">
    <property type="term" value="P:protein repair"/>
    <property type="evidence" value="ECO:0007669"/>
    <property type="project" value="UniProtKB-UniRule"/>
</dbReference>
<dbReference type="GO" id="GO:0009055">
    <property type="term" value="F:electron transfer activity"/>
    <property type="evidence" value="ECO:0007669"/>
    <property type="project" value="UniProtKB-UniRule"/>
</dbReference>
<proteinExistence type="inferred from homology"/>
<evidence type="ECO:0000313" key="9">
    <source>
        <dbReference type="EMBL" id="KGJ22605.1"/>
    </source>
</evidence>
<dbReference type="GO" id="GO:0020037">
    <property type="term" value="F:heme binding"/>
    <property type="evidence" value="ECO:0007669"/>
    <property type="project" value="UniProtKB-UniRule"/>
</dbReference>
<comment type="subcellular location">
    <subcellularLocation>
        <location evidence="7">Cell membrane</location>
        <topology evidence="7">Multi-pass membrane protein</topology>
    </subcellularLocation>
    <subcellularLocation>
        <location evidence="1">Membrane</location>
        <topology evidence="1">Multi-pass membrane protein</topology>
    </subcellularLocation>
</comment>